<comment type="similarity">
    <text evidence="1">Belongs to the NAD(P)-dependent epimerase/dehydratase family.</text>
</comment>
<dbReference type="AlphaFoldDB" id="A0A6J6S0E1"/>
<name>A0A6J6S0E1_9ZZZZ</name>
<dbReference type="EMBL" id="CAEZYN010000104">
    <property type="protein sequence ID" value="CAB4728165.1"/>
    <property type="molecule type" value="Genomic_DNA"/>
</dbReference>
<dbReference type="Pfam" id="PF01370">
    <property type="entry name" value="Epimerase"/>
    <property type="match status" value="1"/>
</dbReference>
<protein>
    <submittedName>
        <fullName evidence="3">Unannotated protein</fullName>
    </submittedName>
</protein>
<evidence type="ECO:0000313" key="4">
    <source>
        <dbReference type="EMBL" id="CAB5024693.1"/>
    </source>
</evidence>
<dbReference type="EMBL" id="CAFBPR010000115">
    <property type="protein sequence ID" value="CAB5024693.1"/>
    <property type="molecule type" value="Genomic_DNA"/>
</dbReference>
<feature type="domain" description="NAD-dependent epimerase/dehydratase" evidence="2">
    <location>
        <begin position="2"/>
        <end position="183"/>
    </location>
</feature>
<dbReference type="PANTHER" id="PTHR43725:SF53">
    <property type="entry name" value="UDP-ARABINOSE 4-EPIMERASE 1"/>
    <property type="match status" value="1"/>
</dbReference>
<dbReference type="InterPro" id="IPR001509">
    <property type="entry name" value="Epimerase_deHydtase"/>
</dbReference>
<reference evidence="3" key="1">
    <citation type="submission" date="2020-05" db="EMBL/GenBank/DDBJ databases">
        <authorList>
            <person name="Chiriac C."/>
            <person name="Salcher M."/>
            <person name="Ghai R."/>
            <person name="Kavagutti S V."/>
        </authorList>
    </citation>
    <scope>NUCLEOTIDE SEQUENCE</scope>
</reference>
<evidence type="ECO:0000313" key="3">
    <source>
        <dbReference type="EMBL" id="CAB4728165.1"/>
    </source>
</evidence>
<organism evidence="3">
    <name type="scientific">freshwater metagenome</name>
    <dbReference type="NCBI Taxonomy" id="449393"/>
    <lineage>
        <taxon>unclassified sequences</taxon>
        <taxon>metagenomes</taxon>
        <taxon>ecological metagenomes</taxon>
    </lineage>
</organism>
<dbReference type="Gene3D" id="3.40.50.720">
    <property type="entry name" value="NAD(P)-binding Rossmann-like Domain"/>
    <property type="match status" value="1"/>
</dbReference>
<evidence type="ECO:0000259" key="2">
    <source>
        <dbReference type="Pfam" id="PF01370"/>
    </source>
</evidence>
<sequence length="254" mass="27954">MFHLAAKIRVEEGEVKPDLYRQVNVDGTLNLLKLCNSLGVKKFIFASTAAVYGDPSDYPVSEESQTKPVNVYGRTKLEIDEYLSKSAKSLGISAISFRFFNVGGAVQNSKQGWLKIKHEGATHLIPSILRSSEAVPLLIYGNDWPTSDGTPVRDFVHLSDLVDALVGSLNYLENPGHEIINLGTAKGSTVLEVTQAAKVALKREINYKFAPRRAGDSFALVTSNNKAKRILNWQPTKNLINILEDASKELTSNH</sequence>
<accession>A0A6J6S0E1</accession>
<dbReference type="InterPro" id="IPR036291">
    <property type="entry name" value="NAD(P)-bd_dom_sf"/>
</dbReference>
<proteinExistence type="inferred from homology"/>
<dbReference type="Gene3D" id="3.90.25.10">
    <property type="entry name" value="UDP-galactose 4-epimerase, domain 1"/>
    <property type="match status" value="1"/>
</dbReference>
<gene>
    <name evidence="3" type="ORF">UFOPK2715_00890</name>
    <name evidence="4" type="ORF">UFOPK4125_00653</name>
</gene>
<evidence type="ECO:0000256" key="1">
    <source>
        <dbReference type="ARBA" id="ARBA00007637"/>
    </source>
</evidence>
<dbReference type="SUPFAM" id="SSF51735">
    <property type="entry name" value="NAD(P)-binding Rossmann-fold domains"/>
    <property type="match status" value="1"/>
</dbReference>
<dbReference type="PANTHER" id="PTHR43725">
    <property type="entry name" value="UDP-GLUCOSE 4-EPIMERASE"/>
    <property type="match status" value="1"/>
</dbReference>